<accession>A0A0C9X514</accession>
<dbReference type="Gene3D" id="3.20.20.380">
    <property type="entry name" value="Copper homeostasis (CutC) domain"/>
    <property type="match status" value="1"/>
</dbReference>
<proteinExistence type="inferred from homology"/>
<dbReference type="OrthoDB" id="7392499at2759"/>
<dbReference type="SUPFAM" id="SSF110395">
    <property type="entry name" value="CutC-like"/>
    <property type="match status" value="1"/>
</dbReference>
<dbReference type="HOGENOM" id="CLU_050555_4_0_1"/>
<evidence type="ECO:0000256" key="2">
    <source>
        <dbReference type="ARBA" id="ARBA00019014"/>
    </source>
</evidence>
<reference evidence="3 4" key="1">
    <citation type="submission" date="2014-04" db="EMBL/GenBank/DDBJ databases">
        <authorList>
            <consortium name="DOE Joint Genome Institute"/>
            <person name="Kuo A."/>
            <person name="Kohler A."/>
            <person name="Nagy L.G."/>
            <person name="Floudas D."/>
            <person name="Copeland A."/>
            <person name="Barry K.W."/>
            <person name="Cichocki N."/>
            <person name="Veneault-Fourrey C."/>
            <person name="LaButti K."/>
            <person name="Lindquist E.A."/>
            <person name="Lipzen A."/>
            <person name="Lundell T."/>
            <person name="Morin E."/>
            <person name="Murat C."/>
            <person name="Sun H."/>
            <person name="Tunlid A."/>
            <person name="Henrissat B."/>
            <person name="Grigoriev I.V."/>
            <person name="Hibbett D.S."/>
            <person name="Martin F."/>
            <person name="Nordberg H.P."/>
            <person name="Cantor M.N."/>
            <person name="Hua S.X."/>
        </authorList>
    </citation>
    <scope>NUCLEOTIDE SEQUENCE [LARGE SCALE GENOMIC DNA]</scope>
    <source>
        <strain evidence="3 4">LaAM-08-1</strain>
    </source>
</reference>
<keyword evidence="4" id="KW-1185">Reference proteome</keyword>
<dbReference type="STRING" id="1095629.A0A0C9X514"/>
<evidence type="ECO:0000313" key="3">
    <source>
        <dbReference type="EMBL" id="KIK07280.1"/>
    </source>
</evidence>
<gene>
    <name evidence="3" type="ORF">K443DRAFT_673542</name>
</gene>
<dbReference type="AlphaFoldDB" id="A0A0C9X514"/>
<sequence>MSATSGSLLIEVCVDSVQSAINAVEAGADRLEICGNLGIGGGTTPSLGLVKSIQRAVNDVPLMVMVRPRIGDFVYSEEEVDVMLEDIRIFKQRNVRGFVVGALSKDGRVNAEMMKRLVDEILPFEGLLT</sequence>
<dbReference type="PANTHER" id="PTHR12598">
    <property type="entry name" value="COPPER HOMEOSTASIS PROTEIN CUTC"/>
    <property type="match status" value="1"/>
</dbReference>
<evidence type="ECO:0000256" key="1">
    <source>
        <dbReference type="ARBA" id="ARBA00007768"/>
    </source>
</evidence>
<dbReference type="InterPro" id="IPR005627">
    <property type="entry name" value="CutC-like"/>
</dbReference>
<dbReference type="Pfam" id="PF03932">
    <property type="entry name" value="CutC"/>
    <property type="match status" value="1"/>
</dbReference>
<dbReference type="GO" id="GO:0005507">
    <property type="term" value="F:copper ion binding"/>
    <property type="evidence" value="ECO:0007669"/>
    <property type="project" value="TreeGrafter"/>
</dbReference>
<dbReference type="Proteomes" id="UP000054477">
    <property type="component" value="Unassembled WGS sequence"/>
</dbReference>
<dbReference type="EMBL" id="KN838548">
    <property type="protein sequence ID" value="KIK07280.1"/>
    <property type="molecule type" value="Genomic_DNA"/>
</dbReference>
<comment type="similarity">
    <text evidence="1">Belongs to the CutC family.</text>
</comment>
<dbReference type="PANTHER" id="PTHR12598:SF0">
    <property type="entry name" value="COPPER HOMEOSTASIS PROTEIN CUTC HOMOLOG"/>
    <property type="match status" value="1"/>
</dbReference>
<reference evidence="4" key="2">
    <citation type="submission" date="2015-01" db="EMBL/GenBank/DDBJ databases">
        <title>Evolutionary Origins and Diversification of the Mycorrhizal Mutualists.</title>
        <authorList>
            <consortium name="DOE Joint Genome Institute"/>
            <consortium name="Mycorrhizal Genomics Consortium"/>
            <person name="Kohler A."/>
            <person name="Kuo A."/>
            <person name="Nagy L.G."/>
            <person name="Floudas D."/>
            <person name="Copeland A."/>
            <person name="Barry K.W."/>
            <person name="Cichocki N."/>
            <person name="Veneault-Fourrey C."/>
            <person name="LaButti K."/>
            <person name="Lindquist E.A."/>
            <person name="Lipzen A."/>
            <person name="Lundell T."/>
            <person name="Morin E."/>
            <person name="Murat C."/>
            <person name="Riley R."/>
            <person name="Ohm R."/>
            <person name="Sun H."/>
            <person name="Tunlid A."/>
            <person name="Henrissat B."/>
            <person name="Grigoriev I.V."/>
            <person name="Hibbett D.S."/>
            <person name="Martin F."/>
        </authorList>
    </citation>
    <scope>NUCLEOTIDE SEQUENCE [LARGE SCALE GENOMIC DNA]</scope>
    <source>
        <strain evidence="4">LaAM-08-1</strain>
    </source>
</reference>
<evidence type="ECO:0000313" key="4">
    <source>
        <dbReference type="Proteomes" id="UP000054477"/>
    </source>
</evidence>
<name>A0A0C9X514_9AGAR</name>
<dbReference type="InterPro" id="IPR036822">
    <property type="entry name" value="CutC-like_dom_sf"/>
</dbReference>
<protein>
    <recommendedName>
        <fullName evidence="2">Copper homeostasis protein cutC homolog</fullName>
    </recommendedName>
</protein>
<organism evidence="3 4">
    <name type="scientific">Laccaria amethystina LaAM-08-1</name>
    <dbReference type="NCBI Taxonomy" id="1095629"/>
    <lineage>
        <taxon>Eukaryota</taxon>
        <taxon>Fungi</taxon>
        <taxon>Dikarya</taxon>
        <taxon>Basidiomycota</taxon>
        <taxon>Agaricomycotina</taxon>
        <taxon>Agaricomycetes</taxon>
        <taxon>Agaricomycetidae</taxon>
        <taxon>Agaricales</taxon>
        <taxon>Agaricineae</taxon>
        <taxon>Hydnangiaceae</taxon>
        <taxon>Laccaria</taxon>
    </lineage>
</organism>